<organism evidence="1 2">
    <name type="scientific">Bailinhaonella thermotolerans</name>
    <dbReference type="NCBI Taxonomy" id="1070861"/>
    <lineage>
        <taxon>Bacteria</taxon>
        <taxon>Bacillati</taxon>
        <taxon>Actinomycetota</taxon>
        <taxon>Actinomycetes</taxon>
        <taxon>Streptosporangiales</taxon>
        <taxon>Streptosporangiaceae</taxon>
        <taxon>Bailinhaonella</taxon>
    </lineage>
</organism>
<dbReference type="RefSeq" id="WP_119924882.1">
    <property type="nucleotide sequence ID" value="NZ_QZEY01000001.1"/>
</dbReference>
<dbReference type="Proteomes" id="UP000265768">
    <property type="component" value="Unassembled WGS sequence"/>
</dbReference>
<sequence>MRTTTLRRPAGTLLAALAVAVPLTVIAGEASAREHRPAARAAAGWTPVGTLDPQHVTSADTQLVLYGAHAFTPNNVAFNPQVIPSTVNQAVLPYVRVPDGAPHTYRLRFRVSTNGVTSTQYELSGASGTQTATVAGGDATVEFLVTLDLAGTGWAFHSLKNTGGHAWVFWSCQIDEQTP</sequence>
<dbReference type="EMBL" id="QZEY01000001">
    <property type="protein sequence ID" value="RJL35909.1"/>
    <property type="molecule type" value="Genomic_DNA"/>
</dbReference>
<reference evidence="1 2" key="1">
    <citation type="submission" date="2018-09" db="EMBL/GenBank/DDBJ databases">
        <title>YIM 75507 draft genome.</title>
        <authorList>
            <person name="Tang S."/>
            <person name="Feng Y."/>
        </authorList>
    </citation>
    <scope>NUCLEOTIDE SEQUENCE [LARGE SCALE GENOMIC DNA]</scope>
    <source>
        <strain evidence="1 2">YIM 75507</strain>
    </source>
</reference>
<evidence type="ECO:0000313" key="2">
    <source>
        <dbReference type="Proteomes" id="UP000265768"/>
    </source>
</evidence>
<comment type="caution">
    <text evidence="1">The sequence shown here is derived from an EMBL/GenBank/DDBJ whole genome shotgun (WGS) entry which is preliminary data.</text>
</comment>
<dbReference type="OrthoDB" id="3535161at2"/>
<name>A0A3A4BAG2_9ACTN</name>
<evidence type="ECO:0000313" key="1">
    <source>
        <dbReference type="EMBL" id="RJL35909.1"/>
    </source>
</evidence>
<accession>A0A3A4BAG2</accession>
<gene>
    <name evidence="1" type="ORF">D5H75_03835</name>
</gene>
<keyword evidence="2" id="KW-1185">Reference proteome</keyword>
<dbReference type="AlphaFoldDB" id="A0A3A4BAG2"/>
<proteinExistence type="predicted"/>
<protein>
    <submittedName>
        <fullName evidence="1">Uncharacterized protein</fullName>
    </submittedName>
</protein>